<keyword evidence="2" id="KW-1185">Reference proteome</keyword>
<dbReference type="EMBL" id="JACGZW010000007">
    <property type="protein sequence ID" value="MBB1155673.1"/>
    <property type="molecule type" value="Genomic_DNA"/>
</dbReference>
<organism evidence="1 2">
    <name type="scientific">Amycolatopsis dendrobii</name>
    <dbReference type="NCBI Taxonomy" id="2760662"/>
    <lineage>
        <taxon>Bacteria</taxon>
        <taxon>Bacillati</taxon>
        <taxon>Actinomycetota</taxon>
        <taxon>Actinomycetes</taxon>
        <taxon>Pseudonocardiales</taxon>
        <taxon>Pseudonocardiaceae</taxon>
        <taxon>Amycolatopsis</taxon>
    </lineage>
</organism>
<proteinExistence type="predicted"/>
<gene>
    <name evidence="1" type="ORF">H4281_21210</name>
</gene>
<accession>A0A7W3VYQ8</accession>
<comment type="caution">
    <text evidence="1">The sequence shown here is derived from an EMBL/GenBank/DDBJ whole genome shotgun (WGS) entry which is preliminary data.</text>
</comment>
<dbReference type="AlphaFoldDB" id="A0A7W3VYQ8"/>
<reference evidence="1 2" key="1">
    <citation type="submission" date="2020-08" db="EMBL/GenBank/DDBJ databases">
        <title>Amycolatopsis sp. nov. DR6-1 isolated from Dendrobium heterocarpum.</title>
        <authorList>
            <person name="Tedsree N."/>
            <person name="Kuncharoen N."/>
            <person name="Likhitwitayawuid K."/>
            <person name="Tanasupawat S."/>
        </authorList>
    </citation>
    <scope>NUCLEOTIDE SEQUENCE [LARGE SCALE GENOMIC DNA]</scope>
    <source>
        <strain evidence="1 2">DR6-1</strain>
    </source>
</reference>
<name>A0A7W3VYQ8_9PSEU</name>
<evidence type="ECO:0000313" key="1">
    <source>
        <dbReference type="EMBL" id="MBB1155673.1"/>
    </source>
</evidence>
<sequence>MWNRRTPGRVTRAASMGLDLSRGWRAAVRALPAAEVPMAGSTSERLNAAADALDRAAADADRAAGRFAEARLESTPWGISAPAREIAARWEAALAARDVDARILGDATSDLAGQLRMAAQGHHHRPTIATALLS</sequence>
<evidence type="ECO:0000313" key="2">
    <source>
        <dbReference type="Proteomes" id="UP000526734"/>
    </source>
</evidence>
<protein>
    <submittedName>
        <fullName evidence="1">Uncharacterized protein</fullName>
    </submittedName>
</protein>
<dbReference type="Proteomes" id="UP000526734">
    <property type="component" value="Unassembled WGS sequence"/>
</dbReference>